<dbReference type="Proteomes" id="UP001066276">
    <property type="component" value="Chromosome 4_2"/>
</dbReference>
<sequence length="88" mass="9488">MGARHFIGLPNRGAEGRPVTLRGGVYFGRRGGGGTERNANTVGYRGAIRTVRWVTSPQGFIGVCSTFSRTIGSVQQGFYLHNRNISSS</sequence>
<accession>A0AAV7SEX5</accession>
<keyword evidence="2" id="KW-1185">Reference proteome</keyword>
<evidence type="ECO:0000313" key="2">
    <source>
        <dbReference type="Proteomes" id="UP001066276"/>
    </source>
</evidence>
<organism evidence="1 2">
    <name type="scientific">Pleurodeles waltl</name>
    <name type="common">Iberian ribbed newt</name>
    <dbReference type="NCBI Taxonomy" id="8319"/>
    <lineage>
        <taxon>Eukaryota</taxon>
        <taxon>Metazoa</taxon>
        <taxon>Chordata</taxon>
        <taxon>Craniata</taxon>
        <taxon>Vertebrata</taxon>
        <taxon>Euteleostomi</taxon>
        <taxon>Amphibia</taxon>
        <taxon>Batrachia</taxon>
        <taxon>Caudata</taxon>
        <taxon>Salamandroidea</taxon>
        <taxon>Salamandridae</taxon>
        <taxon>Pleurodelinae</taxon>
        <taxon>Pleurodeles</taxon>
    </lineage>
</organism>
<proteinExistence type="predicted"/>
<name>A0AAV7SEX5_PLEWA</name>
<reference evidence="1" key="1">
    <citation type="journal article" date="2022" name="bioRxiv">
        <title>Sequencing and chromosome-scale assembly of the giantPleurodeles waltlgenome.</title>
        <authorList>
            <person name="Brown T."/>
            <person name="Elewa A."/>
            <person name="Iarovenko S."/>
            <person name="Subramanian E."/>
            <person name="Araus A.J."/>
            <person name="Petzold A."/>
            <person name="Susuki M."/>
            <person name="Suzuki K.-i.T."/>
            <person name="Hayashi T."/>
            <person name="Toyoda A."/>
            <person name="Oliveira C."/>
            <person name="Osipova E."/>
            <person name="Leigh N.D."/>
            <person name="Simon A."/>
            <person name="Yun M.H."/>
        </authorList>
    </citation>
    <scope>NUCLEOTIDE SEQUENCE</scope>
    <source>
        <strain evidence="1">20211129_DDA</strain>
        <tissue evidence="1">Liver</tissue>
    </source>
</reference>
<evidence type="ECO:0000313" key="1">
    <source>
        <dbReference type="EMBL" id="KAJ1162476.1"/>
    </source>
</evidence>
<gene>
    <name evidence="1" type="ORF">NDU88_002944</name>
</gene>
<dbReference type="AlphaFoldDB" id="A0AAV7SEX5"/>
<dbReference type="EMBL" id="JANPWB010000008">
    <property type="protein sequence ID" value="KAJ1162476.1"/>
    <property type="molecule type" value="Genomic_DNA"/>
</dbReference>
<comment type="caution">
    <text evidence="1">The sequence shown here is derived from an EMBL/GenBank/DDBJ whole genome shotgun (WGS) entry which is preliminary data.</text>
</comment>
<protein>
    <submittedName>
        <fullName evidence="1">Uncharacterized protein</fullName>
    </submittedName>
</protein>